<feature type="transmembrane region" description="Helical" evidence="6">
    <location>
        <begin position="73"/>
        <end position="93"/>
    </location>
</feature>
<dbReference type="PANTHER" id="PTHR30086:SF20">
    <property type="entry name" value="ARGININE EXPORTER PROTEIN ARGO-RELATED"/>
    <property type="match status" value="1"/>
</dbReference>
<keyword evidence="9" id="KW-1185">Reference proteome</keyword>
<dbReference type="GO" id="GO:0015171">
    <property type="term" value="F:amino acid transmembrane transporter activity"/>
    <property type="evidence" value="ECO:0007669"/>
    <property type="project" value="TreeGrafter"/>
</dbReference>
<dbReference type="GO" id="GO:0005886">
    <property type="term" value="C:plasma membrane"/>
    <property type="evidence" value="ECO:0007669"/>
    <property type="project" value="UniProtKB-SubCell"/>
</dbReference>
<dbReference type="Proteomes" id="UP000266260">
    <property type="component" value="Unassembled WGS sequence"/>
</dbReference>
<comment type="caution">
    <text evidence="8">The sequence shown here is derived from an EMBL/GenBank/DDBJ whole genome shotgun (WGS) entry which is preliminary data.</text>
</comment>
<dbReference type="PANTHER" id="PTHR30086">
    <property type="entry name" value="ARGININE EXPORTER PROTEIN ARGO"/>
    <property type="match status" value="1"/>
</dbReference>
<dbReference type="AlphaFoldDB" id="A0A398D132"/>
<dbReference type="Proteomes" id="UP000266489">
    <property type="component" value="Unassembled WGS sequence"/>
</dbReference>
<feature type="transmembrane region" description="Helical" evidence="6">
    <location>
        <begin position="114"/>
        <end position="136"/>
    </location>
</feature>
<evidence type="ECO:0000313" key="8">
    <source>
        <dbReference type="EMBL" id="RIE09286.1"/>
    </source>
</evidence>
<evidence type="ECO:0000313" key="10">
    <source>
        <dbReference type="Proteomes" id="UP000266489"/>
    </source>
</evidence>
<dbReference type="OrthoDB" id="9804822at2"/>
<keyword evidence="5 6" id="KW-0472">Membrane</keyword>
<protein>
    <submittedName>
        <fullName evidence="8">LysE family translocator</fullName>
    </submittedName>
</protein>
<keyword evidence="2" id="KW-1003">Cell membrane</keyword>
<evidence type="ECO:0000256" key="5">
    <source>
        <dbReference type="ARBA" id="ARBA00023136"/>
    </source>
</evidence>
<evidence type="ECO:0000256" key="4">
    <source>
        <dbReference type="ARBA" id="ARBA00022989"/>
    </source>
</evidence>
<dbReference type="Pfam" id="PF01810">
    <property type="entry name" value="LysE"/>
    <property type="match status" value="1"/>
</dbReference>
<sequence>MPVMGVELLPVLSYALVSIFTPGPNNITSSSLGMRVGYPRTLRFIGGVVTGFFCIMVATGLLTELLVSAYNRIAIVLKIAGVAYLLWIAWTVVRPQDKRHASPAASGTRYRDGLLLQFVNAKVILFGLTMYATLLAPLAKSWLAVVISAVLLTVLSFCSTSLWALLGAGIQRFIANPKVRFAYSLVLVGLLLYAAWSIVAS</sequence>
<gene>
    <name evidence="8" type="ORF">SMC5_07190</name>
    <name evidence="7" type="ORF">SMC6_06455</name>
</gene>
<name>A0A398D132_9BACT</name>
<accession>A0A398D132</accession>
<keyword evidence="4 6" id="KW-1133">Transmembrane helix</keyword>
<dbReference type="InterPro" id="IPR001123">
    <property type="entry name" value="LeuE-type"/>
</dbReference>
<feature type="transmembrane region" description="Helical" evidence="6">
    <location>
        <begin position="142"/>
        <end position="169"/>
    </location>
</feature>
<organism evidence="8 10">
    <name type="scientific">Candidatus Cryosericum odellii</name>
    <dbReference type="NCBI Taxonomy" id="2290917"/>
    <lineage>
        <taxon>Bacteria</taxon>
        <taxon>Pseudomonadati</taxon>
        <taxon>Caldisericota/Cryosericota group</taxon>
        <taxon>Candidatus Cryosericota</taxon>
        <taxon>Candidatus Cryosericia</taxon>
        <taxon>Candidatus Cryosericales</taxon>
        <taxon>Candidatus Cryosericaceae</taxon>
        <taxon>Candidatus Cryosericum</taxon>
    </lineage>
</organism>
<evidence type="ECO:0000313" key="7">
    <source>
        <dbReference type="EMBL" id="RIE07449.1"/>
    </source>
</evidence>
<dbReference type="EMBL" id="QXIT01000109">
    <property type="protein sequence ID" value="RIE07449.1"/>
    <property type="molecule type" value="Genomic_DNA"/>
</dbReference>
<evidence type="ECO:0000256" key="2">
    <source>
        <dbReference type="ARBA" id="ARBA00022475"/>
    </source>
</evidence>
<evidence type="ECO:0000313" key="9">
    <source>
        <dbReference type="Proteomes" id="UP000266260"/>
    </source>
</evidence>
<reference evidence="9 10" key="1">
    <citation type="submission" date="2018-09" db="EMBL/GenBank/DDBJ databases">
        <title>Discovery and Ecogenomic Context for Candidatus Cryosericales, a Global Caldiserica Order Active in Thawing Permafrost.</title>
        <authorList>
            <person name="Martinez M.A."/>
            <person name="Woodcroft B.J."/>
            <person name="Ignacio Espinoza J.C."/>
            <person name="Zayed A."/>
            <person name="Singleton C.M."/>
            <person name="Boyd J."/>
            <person name="Li Y.-F."/>
            <person name="Purvine S."/>
            <person name="Maughan H."/>
            <person name="Hodgkins S.B."/>
            <person name="Anderson D."/>
            <person name="Sederholm M."/>
            <person name="Temperton B."/>
            <person name="Saleska S.R."/>
            <person name="Tyson G.W."/>
            <person name="Rich V.I."/>
        </authorList>
    </citation>
    <scope>NUCLEOTIDE SEQUENCE [LARGE SCALE GENOMIC DNA]</scope>
    <source>
        <strain evidence="8 10">SMC5</strain>
        <strain evidence="7 9">SMC6</strain>
    </source>
</reference>
<proteinExistence type="predicted"/>
<dbReference type="GO" id="GO:0033228">
    <property type="term" value="P:cysteine export across plasma membrane"/>
    <property type="evidence" value="ECO:0007669"/>
    <property type="project" value="TreeGrafter"/>
</dbReference>
<keyword evidence="3 6" id="KW-0812">Transmembrane</keyword>
<evidence type="ECO:0000256" key="1">
    <source>
        <dbReference type="ARBA" id="ARBA00004651"/>
    </source>
</evidence>
<feature type="transmembrane region" description="Helical" evidence="6">
    <location>
        <begin position="44"/>
        <end position="67"/>
    </location>
</feature>
<feature type="transmembrane region" description="Helical" evidence="6">
    <location>
        <begin position="6"/>
        <end position="23"/>
    </location>
</feature>
<evidence type="ECO:0000256" key="6">
    <source>
        <dbReference type="SAM" id="Phobius"/>
    </source>
</evidence>
<accession>A0A398D1Z5</accession>
<evidence type="ECO:0000256" key="3">
    <source>
        <dbReference type="ARBA" id="ARBA00022692"/>
    </source>
</evidence>
<dbReference type="EMBL" id="QXIU01000176">
    <property type="protein sequence ID" value="RIE09286.1"/>
    <property type="molecule type" value="Genomic_DNA"/>
</dbReference>
<comment type="subcellular location">
    <subcellularLocation>
        <location evidence="1">Cell membrane</location>
        <topology evidence="1">Multi-pass membrane protein</topology>
    </subcellularLocation>
</comment>
<feature type="transmembrane region" description="Helical" evidence="6">
    <location>
        <begin position="181"/>
        <end position="199"/>
    </location>
</feature>
<dbReference type="RefSeq" id="WP_119120165.1">
    <property type="nucleotide sequence ID" value="NZ_QXIT01000109.1"/>
</dbReference>